<feature type="region of interest" description="Disordered" evidence="1">
    <location>
        <begin position="1"/>
        <end position="26"/>
    </location>
</feature>
<keyword evidence="2" id="KW-0812">Transmembrane</keyword>
<dbReference type="RefSeq" id="XP_002671515.1">
    <property type="nucleotide sequence ID" value="XM_002671469.1"/>
</dbReference>
<dbReference type="EMBL" id="GG738905">
    <property type="protein sequence ID" value="EFC38771.1"/>
    <property type="molecule type" value="Genomic_DNA"/>
</dbReference>
<dbReference type="InParanoid" id="D2VWY8"/>
<reference evidence="3 4" key="1">
    <citation type="journal article" date="2010" name="Cell">
        <title>The genome of Naegleria gruberi illuminates early eukaryotic versatility.</title>
        <authorList>
            <person name="Fritz-Laylin L.K."/>
            <person name="Prochnik S.E."/>
            <person name="Ginger M.L."/>
            <person name="Dacks J.B."/>
            <person name="Carpenter M.L."/>
            <person name="Field M.C."/>
            <person name="Kuo A."/>
            <person name="Paredez A."/>
            <person name="Chapman J."/>
            <person name="Pham J."/>
            <person name="Shu S."/>
            <person name="Neupane R."/>
            <person name="Cipriano M."/>
            <person name="Mancuso J."/>
            <person name="Tu H."/>
            <person name="Salamov A."/>
            <person name="Lindquist E."/>
            <person name="Shapiro H."/>
            <person name="Lucas S."/>
            <person name="Grigoriev I.V."/>
            <person name="Cande W.Z."/>
            <person name="Fulton C."/>
            <person name="Rokhsar D.S."/>
            <person name="Dawson S.C."/>
        </authorList>
    </citation>
    <scope>NUCLEOTIDE SEQUENCE [LARGE SCALE GENOMIC DNA]</scope>
    <source>
        <strain evidence="3 4">NEG-M</strain>
    </source>
</reference>
<dbReference type="GeneID" id="8858421"/>
<keyword evidence="2" id="KW-0472">Membrane</keyword>
<proteinExistence type="predicted"/>
<dbReference type="VEuPathDB" id="AmoebaDB:NAEGRDRAFT_73552"/>
<feature type="transmembrane region" description="Helical" evidence="2">
    <location>
        <begin position="146"/>
        <end position="170"/>
    </location>
</feature>
<feature type="transmembrane region" description="Helical" evidence="2">
    <location>
        <begin position="99"/>
        <end position="126"/>
    </location>
</feature>
<gene>
    <name evidence="3" type="ORF">NAEGRDRAFT_73552</name>
</gene>
<keyword evidence="4" id="KW-1185">Reference proteome</keyword>
<sequence length="174" mass="19772">MNPTNYQATVNSTSYSNSAYPSNGEIPPPPQAIHYTSHPFHENLKQNLIPPQQQQQVYTTTAETTSTPLVNRQEHPYTNAGTNNWFHEKHQTDKAKNAFLIATVISFLVFFIFTPFFACIPYMFVFKYSSHEVRGARKYGQLAKSTFWSLVAFNVCLSILIVIITLAVTLPKNH</sequence>
<feature type="compositionally biased region" description="Polar residues" evidence="1">
    <location>
        <begin position="1"/>
        <end position="21"/>
    </location>
</feature>
<protein>
    <submittedName>
        <fullName evidence="3">Predicted protein</fullName>
    </submittedName>
</protein>
<feature type="compositionally biased region" description="Low complexity" evidence="1">
    <location>
        <begin position="52"/>
        <end position="68"/>
    </location>
</feature>
<accession>D2VWY8</accession>
<keyword evidence="2" id="KW-1133">Transmembrane helix</keyword>
<name>D2VWY8_NAEGR</name>
<evidence type="ECO:0000256" key="1">
    <source>
        <dbReference type="SAM" id="MobiDB-lite"/>
    </source>
</evidence>
<dbReference type="OMA" id="SHPFHEN"/>
<evidence type="ECO:0000313" key="4">
    <source>
        <dbReference type="Proteomes" id="UP000006671"/>
    </source>
</evidence>
<dbReference type="Proteomes" id="UP000006671">
    <property type="component" value="Unassembled WGS sequence"/>
</dbReference>
<dbReference type="AlphaFoldDB" id="D2VWY8"/>
<evidence type="ECO:0000313" key="3">
    <source>
        <dbReference type="EMBL" id="EFC38771.1"/>
    </source>
</evidence>
<organism evidence="4">
    <name type="scientific">Naegleria gruberi</name>
    <name type="common">Amoeba</name>
    <dbReference type="NCBI Taxonomy" id="5762"/>
    <lineage>
        <taxon>Eukaryota</taxon>
        <taxon>Discoba</taxon>
        <taxon>Heterolobosea</taxon>
        <taxon>Tetramitia</taxon>
        <taxon>Eutetramitia</taxon>
        <taxon>Vahlkampfiidae</taxon>
        <taxon>Naegleria</taxon>
    </lineage>
</organism>
<dbReference type="KEGG" id="ngr:NAEGRDRAFT_73552"/>
<feature type="region of interest" description="Disordered" evidence="1">
    <location>
        <begin position="52"/>
        <end position="81"/>
    </location>
</feature>
<evidence type="ECO:0000256" key="2">
    <source>
        <dbReference type="SAM" id="Phobius"/>
    </source>
</evidence>